<evidence type="ECO:0000313" key="2">
    <source>
        <dbReference type="EMBL" id="KTB10388.1"/>
    </source>
</evidence>
<proteinExistence type="predicted"/>
<evidence type="ECO:0000256" key="1">
    <source>
        <dbReference type="SAM" id="MobiDB-lite"/>
    </source>
</evidence>
<protein>
    <submittedName>
        <fullName evidence="2">Uncharacterized protein</fullName>
    </submittedName>
</protein>
<dbReference type="VEuPathDB" id="FungiDB:CAGL0A01366g"/>
<reference evidence="2 3" key="1">
    <citation type="submission" date="2015-10" db="EMBL/GenBank/DDBJ databases">
        <title>Draft genomes sequences of Candida glabrata isolates 1A, 1B, 2A, 2B, 3A and 3B.</title>
        <authorList>
            <person name="Haavelsrud O.E."/>
            <person name="Gaustad P."/>
        </authorList>
    </citation>
    <scope>NUCLEOTIDE SEQUENCE [LARGE SCALE GENOMIC DNA]</scope>
    <source>
        <strain evidence="2">910700640</strain>
    </source>
</reference>
<organism evidence="2 3">
    <name type="scientific">Candida glabrata</name>
    <name type="common">Yeast</name>
    <name type="synonym">Torulopsis glabrata</name>
    <dbReference type="NCBI Taxonomy" id="5478"/>
    <lineage>
        <taxon>Eukaryota</taxon>
        <taxon>Fungi</taxon>
        <taxon>Dikarya</taxon>
        <taxon>Ascomycota</taxon>
        <taxon>Saccharomycotina</taxon>
        <taxon>Saccharomycetes</taxon>
        <taxon>Saccharomycetales</taxon>
        <taxon>Saccharomycetaceae</taxon>
        <taxon>Nakaseomyces</taxon>
    </lineage>
</organism>
<evidence type="ECO:0000313" key="3">
    <source>
        <dbReference type="Proteomes" id="UP000054886"/>
    </source>
</evidence>
<dbReference type="Proteomes" id="UP000054886">
    <property type="component" value="Unassembled WGS sequence"/>
</dbReference>
<feature type="non-terminal residue" evidence="2">
    <location>
        <position position="1"/>
    </location>
</feature>
<name>A0A0W0DEW3_CANGB</name>
<dbReference type="EMBL" id="LLZZ01000060">
    <property type="protein sequence ID" value="KTB10388.1"/>
    <property type="molecule type" value="Genomic_DNA"/>
</dbReference>
<dbReference type="VEuPathDB" id="FungiDB:GVI51_A01155"/>
<sequence>NNNNNNGNAPNGDDGSNGDANQGPSRRTSLLGDERTRAGQAAPTGGSSPDNSVAGDTSNNGGAIVSQQVDDGGAGSPRRTSILGDVRSRTTLNGEVLNFEGSGVRRAVAGNLALPLMMVGLVFSL</sequence>
<feature type="region of interest" description="Disordered" evidence="1">
    <location>
        <begin position="1"/>
        <end position="85"/>
    </location>
</feature>
<dbReference type="AlphaFoldDB" id="A0A0W0DEW3"/>
<accession>A0A0W0DEW3</accession>
<feature type="compositionally biased region" description="Polar residues" evidence="1">
    <location>
        <begin position="45"/>
        <end position="69"/>
    </location>
</feature>
<comment type="caution">
    <text evidence="2">The sequence shown here is derived from an EMBL/GenBank/DDBJ whole genome shotgun (WGS) entry which is preliminary data.</text>
</comment>
<dbReference type="VEuPathDB" id="FungiDB:B1J91_A01284g"/>
<feature type="compositionally biased region" description="Low complexity" evidence="1">
    <location>
        <begin position="1"/>
        <end position="21"/>
    </location>
</feature>
<dbReference type="VEuPathDB" id="FungiDB:GWK60_A01221"/>
<gene>
    <name evidence="2" type="ORF">AO440_000001</name>
</gene>